<dbReference type="InterPro" id="IPR011761">
    <property type="entry name" value="ATP-grasp"/>
</dbReference>
<dbReference type="SUPFAM" id="SSF56059">
    <property type="entry name" value="Glutathione synthetase ATP-binding domain-like"/>
    <property type="match status" value="1"/>
</dbReference>
<evidence type="ECO:0000256" key="13">
    <source>
        <dbReference type="PROSITE-ProRule" id="PRU00409"/>
    </source>
</evidence>
<dbReference type="Proteomes" id="UP000661193">
    <property type="component" value="Unassembled WGS sequence"/>
</dbReference>
<evidence type="ECO:0000256" key="9">
    <source>
        <dbReference type="ARBA" id="ARBA00038345"/>
    </source>
</evidence>
<dbReference type="EC" id="6.3.4.13" evidence="4 12"/>
<dbReference type="Pfam" id="PF02844">
    <property type="entry name" value="GARS_N"/>
    <property type="match status" value="1"/>
</dbReference>
<evidence type="ECO:0000256" key="5">
    <source>
        <dbReference type="ARBA" id="ARBA00022598"/>
    </source>
</evidence>
<dbReference type="SMART" id="SM01209">
    <property type="entry name" value="GARS_A"/>
    <property type="match status" value="1"/>
</dbReference>
<dbReference type="InterPro" id="IPR016185">
    <property type="entry name" value="PreATP-grasp_dom_sf"/>
</dbReference>
<dbReference type="PANTHER" id="PTHR43472:SF1">
    <property type="entry name" value="PHOSPHORIBOSYLAMINE--GLYCINE LIGASE, CHLOROPLASTIC"/>
    <property type="match status" value="1"/>
</dbReference>
<dbReference type="SUPFAM" id="SSF51246">
    <property type="entry name" value="Rudiment single hybrid motif"/>
    <property type="match status" value="1"/>
</dbReference>
<keyword evidence="6 13" id="KW-0547">Nucleotide-binding</keyword>
<organism evidence="15 16">
    <name type="scientific">Micromonospora fiedleri</name>
    <dbReference type="NCBI Taxonomy" id="1157498"/>
    <lineage>
        <taxon>Bacteria</taxon>
        <taxon>Bacillati</taxon>
        <taxon>Actinomycetota</taxon>
        <taxon>Actinomycetes</taxon>
        <taxon>Micromonosporales</taxon>
        <taxon>Micromonosporaceae</taxon>
        <taxon>Micromonospora</taxon>
    </lineage>
</organism>
<dbReference type="GO" id="GO:0004637">
    <property type="term" value="F:phosphoribosylamine-glycine ligase activity"/>
    <property type="evidence" value="ECO:0007669"/>
    <property type="project" value="UniProtKB-EC"/>
</dbReference>
<proteinExistence type="inferred from homology"/>
<comment type="similarity">
    <text evidence="9 12">Belongs to the GARS family.</text>
</comment>
<keyword evidence="7 12" id="KW-0658">Purine biosynthesis</keyword>
<keyword evidence="16" id="KW-1185">Reference proteome</keyword>
<dbReference type="SMART" id="SM01210">
    <property type="entry name" value="GARS_C"/>
    <property type="match status" value="1"/>
</dbReference>
<name>A0ABS1UKU2_9ACTN</name>
<dbReference type="PROSITE" id="PS00184">
    <property type="entry name" value="GARS"/>
    <property type="match status" value="1"/>
</dbReference>
<dbReference type="EMBL" id="JAETXL010000004">
    <property type="protein sequence ID" value="MBL6276948.1"/>
    <property type="molecule type" value="Genomic_DNA"/>
</dbReference>
<evidence type="ECO:0000256" key="7">
    <source>
        <dbReference type="ARBA" id="ARBA00022755"/>
    </source>
</evidence>
<evidence type="ECO:0000256" key="3">
    <source>
        <dbReference type="ARBA" id="ARBA00005174"/>
    </source>
</evidence>
<dbReference type="InterPro" id="IPR020562">
    <property type="entry name" value="PRibGlycinamide_synth_N"/>
</dbReference>
<dbReference type="Gene3D" id="3.90.600.10">
    <property type="entry name" value="Phosphoribosylglycinamide synthetase, C-terminal domain"/>
    <property type="match status" value="1"/>
</dbReference>
<dbReference type="InterPro" id="IPR000115">
    <property type="entry name" value="PRibGlycinamide_synth"/>
</dbReference>
<dbReference type="Gene3D" id="3.40.50.20">
    <property type="match status" value="1"/>
</dbReference>
<dbReference type="Pfam" id="PF02843">
    <property type="entry name" value="GARS_C"/>
    <property type="match status" value="1"/>
</dbReference>
<comment type="cofactor">
    <cofactor evidence="1">
        <name>Mn(2+)</name>
        <dbReference type="ChEBI" id="CHEBI:29035"/>
    </cofactor>
</comment>
<evidence type="ECO:0000256" key="12">
    <source>
        <dbReference type="HAMAP-Rule" id="MF_00138"/>
    </source>
</evidence>
<evidence type="ECO:0000256" key="10">
    <source>
        <dbReference type="ARBA" id="ARBA00042242"/>
    </source>
</evidence>
<comment type="cofactor">
    <cofactor evidence="2">
        <name>Mg(2+)</name>
        <dbReference type="ChEBI" id="CHEBI:18420"/>
    </cofactor>
</comment>
<feature type="domain" description="ATP-grasp" evidence="14">
    <location>
        <begin position="107"/>
        <end position="303"/>
    </location>
</feature>
<dbReference type="InterPro" id="IPR011054">
    <property type="entry name" value="Rudment_hybrid_motif"/>
</dbReference>
<gene>
    <name evidence="12 15" type="primary">purD</name>
    <name evidence="15" type="ORF">JMF97_12330</name>
</gene>
<dbReference type="InterPro" id="IPR020559">
    <property type="entry name" value="PRibGlycinamide_synth_CS"/>
</dbReference>
<evidence type="ECO:0000256" key="2">
    <source>
        <dbReference type="ARBA" id="ARBA00001946"/>
    </source>
</evidence>
<comment type="catalytic activity">
    <reaction evidence="12">
        <text>5-phospho-beta-D-ribosylamine + glycine + ATP = N(1)-(5-phospho-beta-D-ribosyl)glycinamide + ADP + phosphate + H(+)</text>
        <dbReference type="Rhea" id="RHEA:17453"/>
        <dbReference type="ChEBI" id="CHEBI:15378"/>
        <dbReference type="ChEBI" id="CHEBI:30616"/>
        <dbReference type="ChEBI" id="CHEBI:43474"/>
        <dbReference type="ChEBI" id="CHEBI:57305"/>
        <dbReference type="ChEBI" id="CHEBI:58681"/>
        <dbReference type="ChEBI" id="CHEBI:143788"/>
        <dbReference type="ChEBI" id="CHEBI:456216"/>
        <dbReference type="EC" id="6.3.4.13"/>
    </reaction>
</comment>
<sequence>MRVLLLGGGGREHALALRLAEDASVSELICAPGNPGIAGVAQQRSVDIVDPGAVAALAVEVAADLVVIGPEAPLVAGVADAVRAKGIPVFGPSAEAARLEGSKTFAKDVMTAAGVPTARAYTCTEAEGVGKALDEFGPPYVVKNDGLAAGKGVVVTDDRAAALEHAQECGRVVIEEYLDGPEVSLFVVTDGEAAVPLLPAQDFKRVGDGDTGPNTGGMGAYAPLPWAPAGLVDEVMRDVVYPTLTEMRRRGTPFSGLLYVGLAITAKGPRVIEFNARFGDPETQVVLALLETPLAGLLHAAATGTLADHPPLRWRAGAAVTVVVAAKGYPATPRTGDVITGADRPGIIHAGTRRADDGALLSAGGRVLCGTATGADLAAARDAAYQLVREVTLEGSHHRSDIAAVAIDGGVVVPR</sequence>
<dbReference type="RefSeq" id="WP_203221702.1">
    <property type="nucleotide sequence ID" value="NZ_JAETXL010000004.1"/>
</dbReference>
<dbReference type="InterPro" id="IPR020560">
    <property type="entry name" value="PRibGlycinamide_synth_C-dom"/>
</dbReference>
<dbReference type="NCBIfam" id="TIGR00877">
    <property type="entry name" value="purD"/>
    <property type="match status" value="1"/>
</dbReference>
<dbReference type="HAMAP" id="MF_00138">
    <property type="entry name" value="GARS"/>
    <property type="match status" value="1"/>
</dbReference>
<evidence type="ECO:0000313" key="15">
    <source>
        <dbReference type="EMBL" id="MBL6276948.1"/>
    </source>
</evidence>
<comment type="pathway">
    <text evidence="3 12">Purine metabolism; IMP biosynthesis via de novo pathway; N(1)-(5-phospho-D-ribosyl)glycinamide from 5-phospho-alpha-D-ribose 1-diphosphate: step 2/2.</text>
</comment>
<dbReference type="InterPro" id="IPR037123">
    <property type="entry name" value="PRibGlycinamide_synth_C_sf"/>
</dbReference>
<dbReference type="Gene3D" id="3.30.1490.20">
    <property type="entry name" value="ATP-grasp fold, A domain"/>
    <property type="match status" value="1"/>
</dbReference>
<dbReference type="InterPro" id="IPR013815">
    <property type="entry name" value="ATP_grasp_subdomain_1"/>
</dbReference>
<evidence type="ECO:0000256" key="11">
    <source>
        <dbReference type="ARBA" id="ARBA00042864"/>
    </source>
</evidence>
<evidence type="ECO:0000256" key="4">
    <source>
        <dbReference type="ARBA" id="ARBA00013255"/>
    </source>
</evidence>
<dbReference type="Pfam" id="PF01071">
    <property type="entry name" value="GARS_A"/>
    <property type="match status" value="1"/>
</dbReference>
<dbReference type="Gene3D" id="3.30.470.20">
    <property type="entry name" value="ATP-grasp fold, B domain"/>
    <property type="match status" value="1"/>
</dbReference>
<reference evidence="15 16" key="1">
    <citation type="submission" date="2021-01" db="EMBL/GenBank/DDBJ databases">
        <title>Genome sequencing of Micromonospora fiedleri MG-37.</title>
        <authorList>
            <person name="Moreland P.E.J."/>
            <person name="Stach J.E.M."/>
        </authorList>
    </citation>
    <scope>NUCLEOTIDE SEQUENCE [LARGE SCALE GENOMIC DNA]</scope>
    <source>
        <strain evidence="15 16">MG-37</strain>
    </source>
</reference>
<comment type="caution">
    <text evidence="15">The sequence shown here is derived from an EMBL/GenBank/DDBJ whole genome shotgun (WGS) entry which is preliminary data.</text>
</comment>
<keyword evidence="8 13" id="KW-0067">ATP-binding</keyword>
<evidence type="ECO:0000256" key="8">
    <source>
        <dbReference type="ARBA" id="ARBA00022840"/>
    </source>
</evidence>
<protein>
    <recommendedName>
        <fullName evidence="4 12">Phosphoribosylamine--glycine ligase</fullName>
        <ecNumber evidence="4 12">6.3.4.13</ecNumber>
    </recommendedName>
    <alternativeName>
        <fullName evidence="12">GARS</fullName>
    </alternativeName>
    <alternativeName>
        <fullName evidence="10 12">Glycinamide ribonucleotide synthetase</fullName>
    </alternativeName>
    <alternativeName>
        <fullName evidence="11 12">Phosphoribosylglycinamide synthetase</fullName>
    </alternativeName>
</protein>
<accession>A0ABS1UKU2</accession>
<evidence type="ECO:0000313" key="16">
    <source>
        <dbReference type="Proteomes" id="UP000661193"/>
    </source>
</evidence>
<evidence type="ECO:0000256" key="1">
    <source>
        <dbReference type="ARBA" id="ARBA00001936"/>
    </source>
</evidence>
<evidence type="ECO:0000256" key="6">
    <source>
        <dbReference type="ARBA" id="ARBA00022741"/>
    </source>
</evidence>
<dbReference type="SUPFAM" id="SSF52440">
    <property type="entry name" value="PreATP-grasp domain"/>
    <property type="match status" value="1"/>
</dbReference>
<evidence type="ECO:0000259" key="14">
    <source>
        <dbReference type="PROSITE" id="PS50975"/>
    </source>
</evidence>
<dbReference type="InterPro" id="IPR020561">
    <property type="entry name" value="PRibGlycinamid_synth_ATP-grasp"/>
</dbReference>
<dbReference type="PANTHER" id="PTHR43472">
    <property type="entry name" value="PHOSPHORIBOSYLAMINE--GLYCINE LIGASE"/>
    <property type="match status" value="1"/>
</dbReference>
<dbReference type="PROSITE" id="PS50975">
    <property type="entry name" value="ATP_GRASP"/>
    <property type="match status" value="1"/>
</dbReference>
<keyword evidence="5 12" id="KW-0436">Ligase</keyword>